<feature type="domain" description="RACo C-terminal" evidence="2">
    <location>
        <begin position="271"/>
        <end position="391"/>
    </location>
</feature>
<name>A0A7G9FQS5_9FIRM</name>
<dbReference type="InterPro" id="IPR042259">
    <property type="entry name" value="Raco-like_middle_sf"/>
</dbReference>
<sequence length="395" mass="43539">MRHIYMAVDLGSTMIDSCLIDAEDKDVLAQRSTKNPQRLYGSDVINRILTVKRDISFLVKMRDQTVAAIVELLQEMLEDTKKQVEHTEREHELVKLDAVAITGNTTMISILLGYDISDMGEAPFPTTLHGSVIVPGQELFTKEQMAVVEEEYPEIIEEDCNVFLSGCSSAFLGGDVIAGVMHIEKSRNTEVPERYMFLDLGTNGEMVLKDGERYLATSTACGPAFEGCARKQHAYGNSLLEAIALGRRLEKIHANGTLAEEFLDSGIVIHGIHINSEILQSIMLAKAAVYAGIKCLLKTAGLHARDIDKVYIAGGFGFYLNARDAIDLGMLPQDFMDKLEVVGNASLAGATDLLIHGPLSRDFEVYREKLQVIDLTQTEGFQDSLIDACSFVRLT</sequence>
<dbReference type="InterPro" id="IPR041414">
    <property type="entry name" value="Raco-like_middle"/>
</dbReference>
<evidence type="ECO:0000313" key="4">
    <source>
        <dbReference type="EMBL" id="QNM00907.1"/>
    </source>
</evidence>
<dbReference type="RefSeq" id="WP_021985569.1">
    <property type="nucleotide sequence ID" value="NZ_CP060632.1"/>
</dbReference>
<dbReference type="AlphaFoldDB" id="A0A7G9FQS5"/>
<dbReference type="InterPro" id="IPR043129">
    <property type="entry name" value="ATPase_NBD"/>
</dbReference>
<feature type="domain" description="RACo C-terminal" evidence="2">
    <location>
        <begin position="195"/>
        <end position="228"/>
    </location>
</feature>
<dbReference type="Proteomes" id="UP000515819">
    <property type="component" value="Chromosome"/>
</dbReference>
<dbReference type="SUPFAM" id="SSF53067">
    <property type="entry name" value="Actin-like ATPase domain"/>
    <property type="match status" value="1"/>
</dbReference>
<dbReference type="PANTHER" id="PTHR42895">
    <property type="entry name" value="IRON-SULFUR CLUSTER-BINDING PROTEIN-RELATED"/>
    <property type="match status" value="1"/>
</dbReference>
<dbReference type="EMBL" id="CP060632">
    <property type="protein sequence ID" value="QNM00907.1"/>
    <property type="molecule type" value="Genomic_DNA"/>
</dbReference>
<dbReference type="Pfam" id="PF14574">
    <property type="entry name" value="RACo_C_ter"/>
    <property type="match status" value="2"/>
</dbReference>
<keyword evidence="5" id="KW-1185">Reference proteome</keyword>
<evidence type="ECO:0000313" key="5">
    <source>
        <dbReference type="Proteomes" id="UP000515819"/>
    </source>
</evidence>
<accession>A0A7G9FQS5</accession>
<feature type="domain" description="RACo-like middle region" evidence="3">
    <location>
        <begin position="6"/>
        <end position="184"/>
    </location>
</feature>
<dbReference type="Pfam" id="PF17651">
    <property type="entry name" value="Raco_middle"/>
    <property type="match status" value="1"/>
</dbReference>
<evidence type="ECO:0000259" key="3">
    <source>
        <dbReference type="Pfam" id="PF17651"/>
    </source>
</evidence>
<keyword evidence="1" id="KW-0175">Coiled coil</keyword>
<reference evidence="4 5" key="1">
    <citation type="submission" date="2020-08" db="EMBL/GenBank/DDBJ databases">
        <authorList>
            <person name="Liu C."/>
            <person name="Sun Q."/>
        </authorList>
    </citation>
    <scope>NUCLEOTIDE SEQUENCE [LARGE SCALE GENOMIC DNA]</scope>
    <source>
        <strain evidence="4 5">NSJ-4</strain>
    </source>
</reference>
<dbReference type="PANTHER" id="PTHR42895:SF1">
    <property type="entry name" value="IRON-SULFUR CLUSTER PROTEIN"/>
    <property type="match status" value="1"/>
</dbReference>
<proteinExistence type="predicted"/>
<organism evidence="4 5">
    <name type="scientific">Wujia chipingensis</name>
    <dbReference type="NCBI Taxonomy" id="2763670"/>
    <lineage>
        <taxon>Bacteria</taxon>
        <taxon>Bacillati</taxon>
        <taxon>Bacillota</taxon>
        <taxon>Clostridia</taxon>
        <taxon>Lachnospirales</taxon>
        <taxon>Lachnospiraceae</taxon>
        <taxon>Wujia</taxon>
    </lineage>
</organism>
<feature type="coiled-coil region" evidence="1">
    <location>
        <begin position="70"/>
        <end position="97"/>
    </location>
</feature>
<dbReference type="InterPro" id="IPR052911">
    <property type="entry name" value="Corrinoid_activation_enz"/>
</dbReference>
<protein>
    <submittedName>
        <fullName evidence="4">DUF4445 domain-containing protein</fullName>
    </submittedName>
</protein>
<dbReference type="Gene3D" id="3.30.420.480">
    <property type="entry name" value="Domain of unknown function (DUF4445)"/>
    <property type="match status" value="1"/>
</dbReference>
<evidence type="ECO:0000256" key="1">
    <source>
        <dbReference type="SAM" id="Coils"/>
    </source>
</evidence>
<dbReference type="KEGG" id="wcp:H9Q76_06440"/>
<evidence type="ECO:0000259" key="2">
    <source>
        <dbReference type="Pfam" id="PF14574"/>
    </source>
</evidence>
<dbReference type="InterPro" id="IPR027980">
    <property type="entry name" value="RACo_C"/>
</dbReference>
<gene>
    <name evidence="4" type="ORF">H9Q76_06440</name>
</gene>